<dbReference type="RefSeq" id="WP_039588840.1">
    <property type="nucleotide sequence ID" value="NZ_JQGJ02000004.1"/>
</dbReference>
<gene>
    <name evidence="1" type="ORF">JZ00_03000</name>
</gene>
<protein>
    <submittedName>
        <fullName evidence="1">Uncharacterized protein</fullName>
    </submittedName>
</protein>
<evidence type="ECO:0000313" key="2">
    <source>
        <dbReference type="Proteomes" id="UP000030949"/>
    </source>
</evidence>
<dbReference type="AlphaFoldDB" id="A0A0B1Z980"/>
<reference evidence="2" key="1">
    <citation type="submission" date="2015-03" db="EMBL/GenBank/DDBJ databases">
        <title>Pseudomonas frederiksbergensis hydrocarbon degrader.</title>
        <authorList>
            <person name="Brown L.M."/>
            <person name="Ruiz O.N."/>
            <person name="Mueller S."/>
            <person name="Gunasekera T.S."/>
        </authorList>
    </citation>
    <scope>NUCLEOTIDE SEQUENCE [LARGE SCALE GENOMIC DNA]</scope>
    <source>
        <strain evidence="2">SI8</strain>
    </source>
</reference>
<proteinExistence type="predicted"/>
<comment type="caution">
    <text evidence="1">The sequence shown here is derived from an EMBL/GenBank/DDBJ whole genome shotgun (WGS) entry which is preliminary data.</text>
</comment>
<name>A0A0B1Z980_9PSED</name>
<organism evidence="1 2">
    <name type="scientific">Pseudomonas frederiksbergensis</name>
    <dbReference type="NCBI Taxonomy" id="104087"/>
    <lineage>
        <taxon>Bacteria</taxon>
        <taxon>Pseudomonadati</taxon>
        <taxon>Pseudomonadota</taxon>
        <taxon>Gammaproteobacteria</taxon>
        <taxon>Pseudomonadales</taxon>
        <taxon>Pseudomonadaceae</taxon>
        <taxon>Pseudomonas</taxon>
    </lineage>
</organism>
<sequence>MPLDPTCNLHSMKGETAERPPLGTLKKEKSWAHWFSDVLVEPVSIRGRKIYTYQGKIYEIKNDKQLTYKGKPEWIGLTTKVPIPKPIVDVTIEFQTGIYAGIRVNGSAENINDVHRIGAIIVPDRYEEFNYVFTQLNDNYYALKNLAANESKTLRLRKLEPSELAQGYGEELKRIYEGSINANNTVRFHGEDKVNQALENLKKISIPIGTPADPPANMSWTKVDTSPAEAVMFDRRTRLLVCELPDGAALWKPTHFAPQEIQNKTASIFGALFGTERLSIENAMQALKKIRSASYKNIAFAEVTLASGKVEIYISVSGIYDYTRHLPVFRGGNQVDIRGVTYYNLDALKDGTDATSLLLGNEGKSLLAIPHATASGPNATSLITSGDSESKLISYISQKYPNDGDIRSITIATTLPPCDSCAIVMKEFGHSRGADALNVTWGERKRLKPPEPILGSDSSMLL</sequence>
<evidence type="ECO:0000313" key="1">
    <source>
        <dbReference type="EMBL" id="KHK65766.1"/>
    </source>
</evidence>
<accession>A0A0B1Z980</accession>
<dbReference type="EMBL" id="JQGJ01000002">
    <property type="protein sequence ID" value="KHK65766.1"/>
    <property type="molecule type" value="Genomic_DNA"/>
</dbReference>
<dbReference type="OrthoDB" id="6756152at2"/>
<dbReference type="Proteomes" id="UP000030949">
    <property type="component" value="Unassembled WGS sequence"/>
</dbReference>